<organism evidence="3 4">
    <name type="scientific">Astyanax mexicanus</name>
    <name type="common">Blind cave fish</name>
    <name type="synonym">Astyanax fasciatus mexicanus</name>
    <dbReference type="NCBI Taxonomy" id="7994"/>
    <lineage>
        <taxon>Eukaryota</taxon>
        <taxon>Metazoa</taxon>
        <taxon>Chordata</taxon>
        <taxon>Craniata</taxon>
        <taxon>Vertebrata</taxon>
        <taxon>Euteleostomi</taxon>
        <taxon>Actinopterygii</taxon>
        <taxon>Neopterygii</taxon>
        <taxon>Teleostei</taxon>
        <taxon>Ostariophysi</taxon>
        <taxon>Characiformes</taxon>
        <taxon>Characoidei</taxon>
        <taxon>Acestrorhamphidae</taxon>
        <taxon>Acestrorhamphinae</taxon>
        <taxon>Astyanax</taxon>
    </lineage>
</organism>
<dbReference type="InterPro" id="IPR031601">
    <property type="entry name" value="CCD48"/>
</dbReference>
<feature type="region of interest" description="Disordered" evidence="2">
    <location>
        <begin position="146"/>
        <end position="175"/>
    </location>
</feature>
<feature type="coiled-coil region" evidence="1">
    <location>
        <begin position="279"/>
        <end position="320"/>
    </location>
</feature>
<name>A0A8B9LL97_ASTMX</name>
<evidence type="ECO:0000256" key="2">
    <source>
        <dbReference type="SAM" id="MobiDB-lite"/>
    </source>
</evidence>
<proteinExistence type="predicted"/>
<dbReference type="AlphaFoldDB" id="A0A8B9LL97"/>
<feature type="region of interest" description="Disordered" evidence="2">
    <location>
        <begin position="224"/>
        <end position="253"/>
    </location>
</feature>
<sequence length="529" mass="59242">MLAPIRPARASEWLRSALAEHFSPDPGVRNEVVVLALGVDQYLQEVFHHLALCCGGGSGDGELLSGGDFRLLCGCLSLREEEVCAGLPAALTFRDFHSRLCGVFAARAGPPGLRLPVTEETELVEREIRRRCPRVRRRRRVSFDLSQDRAQSRRRASKHESSRETGKMQQKPWQEQVEMENASLRELVEDLRSALQSSDARCMALEVALRRERLATSCRLCSTEGATERQNIPAGDDPRVKHPKSAGRDSRRRTKDLLRELELIRASRDGQLQEAMRFNQRLEEELAVAYGEVSRLEETLGNMRRESAEIKKRAEEARTALAAGLKRVRDIQDLAQQVAPLQEKGVLNTHLSGLIFHLSACTCLQRAVEGRAASDEEEEERGAEDGQCCLLEVKRLINRLHNCSKGCQRTAVCHLLLSQNSTGCYGEPCGCSGSWEGKTRGRRHYTLPDERELDTKVSRRVLGRILLDTLDLCNRKGQDPTPVFQVVNTLCEQLVSNELLYGEEEVTLGSQPRVTPGHRNANNPLLISC</sequence>
<accession>A0A8B9LL97</accession>
<evidence type="ECO:0000256" key="1">
    <source>
        <dbReference type="SAM" id="Coils"/>
    </source>
</evidence>
<keyword evidence="1" id="KW-0175">Coiled coil</keyword>
<dbReference type="Pfam" id="PF15799">
    <property type="entry name" value="CCD48"/>
    <property type="match status" value="2"/>
</dbReference>
<feature type="compositionally biased region" description="Basic residues" evidence="2">
    <location>
        <begin position="241"/>
        <end position="253"/>
    </location>
</feature>
<evidence type="ECO:0000313" key="4">
    <source>
        <dbReference type="Proteomes" id="UP000694621"/>
    </source>
</evidence>
<evidence type="ECO:0000313" key="3">
    <source>
        <dbReference type="Ensembl" id="ENSAMXP00005052035.1"/>
    </source>
</evidence>
<protein>
    <submittedName>
        <fullName evidence="3">Si:ch211-112f3.4</fullName>
    </submittedName>
</protein>
<dbReference type="Ensembl" id="ENSAMXT00005056319.1">
    <property type="protein sequence ID" value="ENSAMXP00005052035.1"/>
    <property type="gene ID" value="ENSAMXG00005023458.1"/>
</dbReference>
<reference evidence="3" key="1">
    <citation type="submission" date="2025-08" db="UniProtKB">
        <authorList>
            <consortium name="Ensembl"/>
        </authorList>
    </citation>
    <scope>IDENTIFICATION</scope>
</reference>
<dbReference type="Proteomes" id="UP000694621">
    <property type="component" value="Unplaced"/>
</dbReference>